<sequence>MKLRERLFGRRVCGVLSGGNLPLPRYAEVLASASATSLL</sequence>
<reference evidence="1" key="1">
    <citation type="submission" date="2018-05" db="EMBL/GenBank/DDBJ databases">
        <authorList>
            <person name="Lanie J.A."/>
            <person name="Ng W.-L."/>
            <person name="Kazmierczak K.M."/>
            <person name="Andrzejewski T.M."/>
            <person name="Davidsen T.M."/>
            <person name="Wayne K.J."/>
            <person name="Tettelin H."/>
            <person name="Glass J.I."/>
            <person name="Rusch D."/>
            <person name="Podicherti R."/>
            <person name="Tsui H.-C.T."/>
            <person name="Winkler M.E."/>
        </authorList>
    </citation>
    <scope>NUCLEOTIDE SEQUENCE</scope>
</reference>
<protein>
    <submittedName>
        <fullName evidence="1">Uncharacterized protein</fullName>
    </submittedName>
</protein>
<accession>A0A382DG91</accession>
<dbReference type="EMBL" id="UINC01038945">
    <property type="protein sequence ID" value="SVB36701.1"/>
    <property type="molecule type" value="Genomic_DNA"/>
</dbReference>
<gene>
    <name evidence="1" type="ORF">METZ01_LOCUS189555</name>
</gene>
<proteinExistence type="predicted"/>
<evidence type="ECO:0000313" key="1">
    <source>
        <dbReference type="EMBL" id="SVB36701.1"/>
    </source>
</evidence>
<name>A0A382DG91_9ZZZZ</name>
<organism evidence="1">
    <name type="scientific">marine metagenome</name>
    <dbReference type="NCBI Taxonomy" id="408172"/>
    <lineage>
        <taxon>unclassified sequences</taxon>
        <taxon>metagenomes</taxon>
        <taxon>ecological metagenomes</taxon>
    </lineage>
</organism>
<dbReference type="AlphaFoldDB" id="A0A382DG91"/>